<dbReference type="EMBL" id="QGKX02001521">
    <property type="protein sequence ID" value="KAF3507741.1"/>
    <property type="molecule type" value="Genomic_DNA"/>
</dbReference>
<accession>A0A8S9P0F2</accession>
<name>A0A8S9P0F2_BRACR</name>
<dbReference type="Proteomes" id="UP000712600">
    <property type="component" value="Unassembled WGS sequence"/>
</dbReference>
<feature type="region of interest" description="Disordered" evidence="1">
    <location>
        <begin position="1"/>
        <end position="22"/>
    </location>
</feature>
<evidence type="ECO:0000256" key="1">
    <source>
        <dbReference type="SAM" id="MobiDB-lite"/>
    </source>
</evidence>
<proteinExistence type="predicted"/>
<reference evidence="2" key="1">
    <citation type="submission" date="2019-12" db="EMBL/GenBank/DDBJ databases">
        <title>Genome sequencing and annotation of Brassica cretica.</title>
        <authorList>
            <person name="Studholme D.J."/>
            <person name="Sarris P."/>
        </authorList>
    </citation>
    <scope>NUCLEOTIDE SEQUENCE</scope>
    <source>
        <strain evidence="2">PFS-109/04</strain>
        <tissue evidence="2">Leaf</tissue>
    </source>
</reference>
<sequence>MAEIVGNSSESVYSDEFPTNPSVGIVSSEKKIRRNFVRNSDDFLTNTKKRHSDELPTILRCGYTRPEFIGKLQFRRTWFLGLFRRTVGVGIYRRTSVVGIYRRTTFVGIFRRK</sequence>
<gene>
    <name evidence="2" type="ORF">F2Q69_00002033</name>
</gene>
<evidence type="ECO:0000313" key="2">
    <source>
        <dbReference type="EMBL" id="KAF3507741.1"/>
    </source>
</evidence>
<comment type="caution">
    <text evidence="2">The sequence shown here is derived from an EMBL/GenBank/DDBJ whole genome shotgun (WGS) entry which is preliminary data.</text>
</comment>
<organism evidence="2 3">
    <name type="scientific">Brassica cretica</name>
    <name type="common">Mustard</name>
    <dbReference type="NCBI Taxonomy" id="69181"/>
    <lineage>
        <taxon>Eukaryota</taxon>
        <taxon>Viridiplantae</taxon>
        <taxon>Streptophyta</taxon>
        <taxon>Embryophyta</taxon>
        <taxon>Tracheophyta</taxon>
        <taxon>Spermatophyta</taxon>
        <taxon>Magnoliopsida</taxon>
        <taxon>eudicotyledons</taxon>
        <taxon>Gunneridae</taxon>
        <taxon>Pentapetalae</taxon>
        <taxon>rosids</taxon>
        <taxon>malvids</taxon>
        <taxon>Brassicales</taxon>
        <taxon>Brassicaceae</taxon>
        <taxon>Brassiceae</taxon>
        <taxon>Brassica</taxon>
    </lineage>
</organism>
<protein>
    <submittedName>
        <fullName evidence="2">Uncharacterized protein</fullName>
    </submittedName>
</protein>
<evidence type="ECO:0000313" key="3">
    <source>
        <dbReference type="Proteomes" id="UP000712600"/>
    </source>
</evidence>
<dbReference type="AlphaFoldDB" id="A0A8S9P0F2"/>